<gene>
    <name evidence="1" type="ORF">DVG78_29410</name>
</gene>
<dbReference type="EMBL" id="QPIW01000048">
    <property type="protein sequence ID" value="RDB02312.1"/>
    <property type="molecule type" value="Genomic_DNA"/>
</dbReference>
<reference evidence="1 2" key="1">
    <citation type="submission" date="2018-07" db="EMBL/GenBank/DDBJ databases">
        <title>Genome analysis of Runella aurantiaca.</title>
        <authorList>
            <person name="Yang X."/>
        </authorList>
    </citation>
    <scope>NUCLEOTIDE SEQUENCE [LARGE SCALE GENOMIC DNA]</scope>
    <source>
        <strain evidence="1 2">YX9</strain>
    </source>
</reference>
<accession>A0A369HZX3</accession>
<dbReference type="Proteomes" id="UP000253141">
    <property type="component" value="Unassembled WGS sequence"/>
</dbReference>
<dbReference type="AlphaFoldDB" id="A0A369HZX3"/>
<sequence length="65" mass="7532">MLIKSDFGGFQGREKGIAEYNSVQMIFHTLRPLKPTLHPISLFQLRNTCHFCQVIKTNKQPETKN</sequence>
<name>A0A369HZX3_9BACT</name>
<organism evidence="1 2">
    <name type="scientific">Runella aurantiaca</name>
    <dbReference type="NCBI Taxonomy" id="2282308"/>
    <lineage>
        <taxon>Bacteria</taxon>
        <taxon>Pseudomonadati</taxon>
        <taxon>Bacteroidota</taxon>
        <taxon>Cytophagia</taxon>
        <taxon>Cytophagales</taxon>
        <taxon>Spirosomataceae</taxon>
        <taxon>Runella</taxon>
    </lineage>
</organism>
<comment type="caution">
    <text evidence="1">The sequence shown here is derived from an EMBL/GenBank/DDBJ whole genome shotgun (WGS) entry which is preliminary data.</text>
</comment>
<evidence type="ECO:0000313" key="2">
    <source>
        <dbReference type="Proteomes" id="UP000253141"/>
    </source>
</evidence>
<protein>
    <submittedName>
        <fullName evidence="1">Uncharacterized protein</fullName>
    </submittedName>
</protein>
<proteinExistence type="predicted"/>
<evidence type="ECO:0000313" key="1">
    <source>
        <dbReference type="EMBL" id="RDB02312.1"/>
    </source>
</evidence>
<keyword evidence="2" id="KW-1185">Reference proteome</keyword>